<dbReference type="Proteomes" id="UP000703038">
    <property type="component" value="Unassembled WGS sequence"/>
</dbReference>
<evidence type="ECO:0000313" key="2">
    <source>
        <dbReference type="Proteomes" id="UP000703038"/>
    </source>
</evidence>
<reference evidence="1 2" key="1">
    <citation type="submission" date="2021-01" db="EMBL/GenBank/DDBJ databases">
        <title>Genomics of switchgrass bacterial isolates.</title>
        <authorList>
            <person name="Shade A."/>
        </authorList>
    </citation>
    <scope>NUCLEOTIDE SEQUENCE [LARGE SCALE GENOMIC DNA]</scope>
    <source>
        <strain evidence="1 2">PvP111</strain>
    </source>
</reference>
<protein>
    <submittedName>
        <fullName evidence="1">Uncharacterized protein</fullName>
    </submittedName>
</protein>
<dbReference type="EMBL" id="JAFBBK010000001">
    <property type="protein sequence ID" value="MBM7414612.1"/>
    <property type="molecule type" value="Genomic_DNA"/>
</dbReference>
<gene>
    <name evidence="1" type="ORF">JOE42_001345</name>
</gene>
<keyword evidence="2" id="KW-1185">Reference proteome</keyword>
<proteinExistence type="predicted"/>
<name>A0ABS2KRX9_9NOCA</name>
<comment type="caution">
    <text evidence="1">The sequence shown here is derived from an EMBL/GenBank/DDBJ whole genome shotgun (WGS) entry which is preliminary data.</text>
</comment>
<evidence type="ECO:0000313" key="1">
    <source>
        <dbReference type="EMBL" id="MBM7414612.1"/>
    </source>
</evidence>
<organism evidence="1 2">
    <name type="scientific">Rhodococcoides corynebacterioides</name>
    <dbReference type="NCBI Taxonomy" id="53972"/>
    <lineage>
        <taxon>Bacteria</taxon>
        <taxon>Bacillati</taxon>
        <taxon>Actinomycetota</taxon>
        <taxon>Actinomycetes</taxon>
        <taxon>Mycobacteriales</taxon>
        <taxon>Nocardiaceae</taxon>
        <taxon>Rhodococcoides</taxon>
    </lineage>
</organism>
<accession>A0ABS2KRX9</accession>
<dbReference type="RefSeq" id="WP_204867458.1">
    <property type="nucleotide sequence ID" value="NZ_JAFBBK010000001.1"/>
</dbReference>
<sequence length="118" mass="12544">MTGPSNAEFSVEDVSVGAHAHGFGSTPDGRSFAFRVRGKSLRVEVYRADLAQAVPDDLDVDAVAERDVTDVDLSDERSIVAAVRDAVADVRPLDSPQPPDTTLLRSLLGRLGNAIDPT</sequence>